<keyword evidence="7" id="KW-0539">Nucleus</keyword>
<dbReference type="PANTHER" id="PTHR14738">
    <property type="entry name" value="ZINC FINGER CCCH DOMAIN-CONTAINING PROTEIN 14"/>
    <property type="match status" value="1"/>
</dbReference>
<evidence type="ECO:0000256" key="4">
    <source>
        <dbReference type="ARBA" id="ARBA00022737"/>
    </source>
</evidence>
<dbReference type="PANTHER" id="PTHR14738:SF29">
    <property type="entry name" value="ZINC FINGER CCCH DOMAIN-CONTAINING PROTEIN 14"/>
    <property type="match status" value="1"/>
</dbReference>
<dbReference type="AlphaFoldDB" id="A0A6A5SRV9"/>
<dbReference type="Pfam" id="PF22683">
    <property type="entry name" value="Nab2-like_zf-CCCH"/>
    <property type="match status" value="1"/>
</dbReference>
<dbReference type="Gene3D" id="1.10.340.40">
    <property type="entry name" value="Nuclear abundant poly(A) RNA-bind protein 2, N-terminal domain"/>
    <property type="match status" value="1"/>
</dbReference>
<keyword evidence="3" id="KW-0479">Metal-binding</keyword>
<accession>A0A6A5SRV9</accession>
<evidence type="ECO:0000256" key="7">
    <source>
        <dbReference type="ARBA" id="ARBA00023242"/>
    </source>
</evidence>
<reference evidence="10" key="1">
    <citation type="journal article" date="2020" name="Stud. Mycol.">
        <title>101 Dothideomycetes genomes: a test case for predicting lifestyles and emergence of pathogens.</title>
        <authorList>
            <person name="Haridas S."/>
            <person name="Albert R."/>
            <person name="Binder M."/>
            <person name="Bloem J."/>
            <person name="Labutti K."/>
            <person name="Salamov A."/>
            <person name="Andreopoulos B."/>
            <person name="Baker S."/>
            <person name="Barry K."/>
            <person name="Bills G."/>
            <person name="Bluhm B."/>
            <person name="Cannon C."/>
            <person name="Castanera R."/>
            <person name="Culley D."/>
            <person name="Daum C."/>
            <person name="Ezra D."/>
            <person name="Gonzalez J."/>
            <person name="Henrissat B."/>
            <person name="Kuo A."/>
            <person name="Liang C."/>
            <person name="Lipzen A."/>
            <person name="Lutzoni F."/>
            <person name="Magnuson J."/>
            <person name="Mondo S."/>
            <person name="Nolan M."/>
            <person name="Ohm R."/>
            <person name="Pangilinan J."/>
            <person name="Park H.-J."/>
            <person name="Ramirez L."/>
            <person name="Alfaro M."/>
            <person name="Sun H."/>
            <person name="Tritt A."/>
            <person name="Yoshinaga Y."/>
            <person name="Zwiers L.-H."/>
            <person name="Turgeon B."/>
            <person name="Goodwin S."/>
            <person name="Spatafora J."/>
            <person name="Crous P."/>
            <person name="Grigoriev I."/>
        </authorList>
    </citation>
    <scope>NUCLEOTIDE SEQUENCE</scope>
    <source>
        <strain evidence="10">CBS 161.51</strain>
    </source>
</reference>
<feature type="region of interest" description="Disordered" evidence="8">
    <location>
        <begin position="36"/>
        <end position="61"/>
    </location>
</feature>
<feature type="compositionally biased region" description="Polar residues" evidence="8">
    <location>
        <begin position="602"/>
        <end position="619"/>
    </location>
</feature>
<feature type="region of interest" description="Disordered" evidence="8">
    <location>
        <begin position="411"/>
        <end position="438"/>
    </location>
</feature>
<feature type="domain" description="Nab2-like CCCH zinc finger" evidence="9">
    <location>
        <begin position="548"/>
        <end position="567"/>
    </location>
</feature>
<sequence>MPPAKAQAWLSATHFNRESSCFLRPPKYPYDSLLLPTRRPSSAGNRVPRRTLCPRHPQQPRTRAMAVDFSNESPLAVQLQQVVQPKLAEFGWTTGGDDTTLFEYILLMLANDKNEAQVAAELSNDLLDLGPENTETQQFAQWLFTQIEQLKQPSGSSAQVAQSIESHADDTSNEGATTLQDTDMEGASEAHGNMYVAHAAARPFRPPIGAGHSGSSLTVHSPTGPKAMRSGSGAQAARPARGGRMLNQLNKNMRNDDAALHRVRGAAGGAGRINSHAREPPKGPRGQNIGRGVEAMANGRGMGSAGMNMGAGINGMGGMPAMPMSPMGGQTGMPGIGLNPQQQMALMQMYEQQAHMMQQIFSGGSPAAFVNPNFSHNNRNGPKKPLHQRIERPHQGGRGMNPSAKAFLKKEAQDEAMADGPAEHGDGMDVEPPSTRPEPASTMCKFNLRCTNPDCAFVHQSSAAIPGTPVDMNDTCDYGAACKNKKCVGKHPSPAQRQKFQSEQECAFWPNCRDPSSCPYKHPSAQPCRNGAECTVEGCKFGHSTIMCRFSPCLNPRCLYKHAPGQKKNNTNVWVAPKEGEHVSERKFVDEAQQEELVIPGQDQNMNQAPASESVHVQS</sequence>
<dbReference type="InterPro" id="IPR043094">
    <property type="entry name" value="Nab2/ZC3H14_N_sf"/>
</dbReference>
<dbReference type="EMBL" id="ML976073">
    <property type="protein sequence ID" value="KAF1939837.1"/>
    <property type="molecule type" value="Genomic_DNA"/>
</dbReference>
<keyword evidence="4" id="KW-0677">Repeat</keyword>
<evidence type="ECO:0000313" key="11">
    <source>
        <dbReference type="Proteomes" id="UP000800038"/>
    </source>
</evidence>
<name>A0A6A5SRV9_9PLEO</name>
<keyword evidence="6" id="KW-0862">Zinc</keyword>
<keyword evidence="11" id="KW-1185">Reference proteome</keyword>
<evidence type="ECO:0000313" key="10">
    <source>
        <dbReference type="EMBL" id="KAF1939837.1"/>
    </source>
</evidence>
<organism evidence="10 11">
    <name type="scientific">Clathrospora elynae</name>
    <dbReference type="NCBI Taxonomy" id="706981"/>
    <lineage>
        <taxon>Eukaryota</taxon>
        <taxon>Fungi</taxon>
        <taxon>Dikarya</taxon>
        <taxon>Ascomycota</taxon>
        <taxon>Pezizomycotina</taxon>
        <taxon>Dothideomycetes</taxon>
        <taxon>Pleosporomycetidae</taxon>
        <taxon>Pleosporales</taxon>
        <taxon>Diademaceae</taxon>
        <taxon>Clathrospora</taxon>
    </lineage>
</organism>
<comment type="subcellular location">
    <subcellularLocation>
        <location evidence="1">Nucleus</location>
    </subcellularLocation>
</comment>
<dbReference type="Gene3D" id="4.10.1000.40">
    <property type="match status" value="1"/>
</dbReference>
<comment type="similarity">
    <text evidence="2">Belongs to the ZC3H14 family.</text>
</comment>
<dbReference type="GO" id="GO:0005634">
    <property type="term" value="C:nucleus"/>
    <property type="evidence" value="ECO:0007669"/>
    <property type="project" value="UniProtKB-SubCell"/>
</dbReference>
<dbReference type="Pfam" id="PF14608">
    <property type="entry name" value="zf-CCCH_2"/>
    <property type="match status" value="4"/>
</dbReference>
<feature type="region of interest" description="Disordered" evidence="8">
    <location>
        <begin position="598"/>
        <end position="619"/>
    </location>
</feature>
<feature type="region of interest" description="Disordered" evidence="8">
    <location>
        <begin position="267"/>
        <end position="290"/>
    </location>
</feature>
<dbReference type="GO" id="GO:0005737">
    <property type="term" value="C:cytoplasm"/>
    <property type="evidence" value="ECO:0007669"/>
    <property type="project" value="TreeGrafter"/>
</dbReference>
<evidence type="ECO:0000256" key="3">
    <source>
        <dbReference type="ARBA" id="ARBA00022723"/>
    </source>
</evidence>
<gene>
    <name evidence="10" type="ORF">EJ02DRAFT_467805</name>
</gene>
<evidence type="ECO:0000256" key="2">
    <source>
        <dbReference type="ARBA" id="ARBA00008423"/>
    </source>
</evidence>
<dbReference type="GO" id="GO:0008143">
    <property type="term" value="F:poly(A) binding"/>
    <property type="evidence" value="ECO:0007669"/>
    <property type="project" value="InterPro"/>
</dbReference>
<dbReference type="OrthoDB" id="438553at2759"/>
<dbReference type="InterPro" id="IPR040366">
    <property type="entry name" value="Nab2/ZC3H14"/>
</dbReference>
<dbReference type="Gene3D" id="4.10.1000.30">
    <property type="match status" value="1"/>
</dbReference>
<dbReference type="FunFam" id="1.10.340.40:FF:000001">
    <property type="entry name" value="Nuclear polyadenylated RNA-binding protein nab2"/>
    <property type="match status" value="1"/>
</dbReference>
<dbReference type="InterPro" id="IPR055046">
    <property type="entry name" value="Nab2-like_Znf-CCCH"/>
</dbReference>
<dbReference type="FunFam" id="4.10.1000.40:FF:000002">
    <property type="entry name" value="Nuclear polyadenylated RNA-binding protein Nab2"/>
    <property type="match status" value="1"/>
</dbReference>
<feature type="compositionally biased region" description="Polar residues" evidence="8">
    <location>
        <begin position="154"/>
        <end position="165"/>
    </location>
</feature>
<dbReference type="Proteomes" id="UP000800038">
    <property type="component" value="Unassembled WGS sequence"/>
</dbReference>
<evidence type="ECO:0000256" key="5">
    <source>
        <dbReference type="ARBA" id="ARBA00022771"/>
    </source>
</evidence>
<feature type="region of interest" description="Disordered" evidence="8">
    <location>
        <begin position="154"/>
        <end position="178"/>
    </location>
</feature>
<protein>
    <recommendedName>
        <fullName evidence="9">Nab2-like CCCH zinc finger domain-containing protein</fullName>
    </recommendedName>
</protein>
<evidence type="ECO:0000256" key="6">
    <source>
        <dbReference type="ARBA" id="ARBA00022833"/>
    </source>
</evidence>
<feature type="compositionally biased region" description="Low complexity" evidence="8">
    <location>
        <begin position="229"/>
        <end position="243"/>
    </location>
</feature>
<evidence type="ECO:0000256" key="1">
    <source>
        <dbReference type="ARBA" id="ARBA00004123"/>
    </source>
</evidence>
<evidence type="ECO:0000256" key="8">
    <source>
        <dbReference type="SAM" id="MobiDB-lite"/>
    </source>
</evidence>
<evidence type="ECO:0000259" key="9">
    <source>
        <dbReference type="Pfam" id="PF22683"/>
    </source>
</evidence>
<keyword evidence="5" id="KW-0863">Zinc-finger</keyword>
<dbReference type="GO" id="GO:0043488">
    <property type="term" value="P:regulation of mRNA stability"/>
    <property type="evidence" value="ECO:0007669"/>
    <property type="project" value="InterPro"/>
</dbReference>
<proteinExistence type="inferred from homology"/>
<dbReference type="GO" id="GO:0008270">
    <property type="term" value="F:zinc ion binding"/>
    <property type="evidence" value="ECO:0007669"/>
    <property type="project" value="UniProtKB-KW"/>
</dbReference>
<feature type="region of interest" description="Disordered" evidence="8">
    <location>
        <begin position="206"/>
        <end position="243"/>
    </location>
</feature>